<dbReference type="PRINTS" id="PR00458">
    <property type="entry name" value="PEROXIDASE"/>
</dbReference>
<evidence type="ECO:0000256" key="7">
    <source>
        <dbReference type="ARBA" id="ARBA00023002"/>
    </source>
</evidence>
<dbReference type="PROSITE" id="PS50873">
    <property type="entry name" value="PEROXIDASE_4"/>
    <property type="match status" value="1"/>
</dbReference>
<dbReference type="PANTHER" id="PTHR31517:SF84">
    <property type="entry name" value="PEROXIDASE"/>
    <property type="match status" value="1"/>
</dbReference>
<evidence type="ECO:0000313" key="19">
    <source>
        <dbReference type="Proteomes" id="UP000634136"/>
    </source>
</evidence>
<feature type="disulfide bond" evidence="14">
    <location>
        <begin position="129"/>
        <end position="210"/>
    </location>
</feature>
<dbReference type="GO" id="GO:0042744">
    <property type="term" value="P:hydrogen peroxide catabolic process"/>
    <property type="evidence" value="ECO:0007669"/>
    <property type="project" value="InterPro"/>
</dbReference>
<comment type="cofactor">
    <cofactor evidence="12">
        <name>Ca(2+)</name>
        <dbReference type="ChEBI" id="CHEBI:29108"/>
    </cofactor>
    <text evidence="12">Binds 2 calcium ions per subunit.</text>
</comment>
<dbReference type="Proteomes" id="UP000634136">
    <property type="component" value="Unassembled WGS sequence"/>
</dbReference>
<dbReference type="PANTHER" id="PTHR31517">
    <property type="match status" value="1"/>
</dbReference>
<dbReference type="Gene3D" id="1.10.520.10">
    <property type="match status" value="1"/>
</dbReference>
<evidence type="ECO:0000256" key="8">
    <source>
        <dbReference type="ARBA" id="ARBA00023004"/>
    </source>
</evidence>
<dbReference type="FunFam" id="1.10.420.10:FF:000007">
    <property type="entry name" value="Peroxidase"/>
    <property type="match status" value="1"/>
</dbReference>
<evidence type="ECO:0000256" key="15">
    <source>
        <dbReference type="RuleBase" id="RU004241"/>
    </source>
</evidence>
<reference evidence="18" key="1">
    <citation type="submission" date="2020-09" db="EMBL/GenBank/DDBJ databases">
        <title>Genome-Enabled Discovery of Anthraquinone Biosynthesis in Senna tora.</title>
        <authorList>
            <person name="Kang S.-H."/>
            <person name="Pandey R.P."/>
            <person name="Lee C.-M."/>
            <person name="Sim J.-S."/>
            <person name="Jeong J.-T."/>
            <person name="Choi B.-S."/>
            <person name="Jung M."/>
            <person name="Ginzburg D."/>
            <person name="Zhao K."/>
            <person name="Won S.Y."/>
            <person name="Oh T.-J."/>
            <person name="Yu Y."/>
            <person name="Kim N.-H."/>
            <person name="Lee O.R."/>
            <person name="Lee T.-H."/>
            <person name="Bashyal P."/>
            <person name="Kim T.-S."/>
            <person name="Lee W.-H."/>
            <person name="Kawkins C."/>
            <person name="Kim C.-K."/>
            <person name="Kim J.S."/>
            <person name="Ahn B.O."/>
            <person name="Rhee S.Y."/>
            <person name="Sohng J.K."/>
        </authorList>
    </citation>
    <scope>NUCLEOTIDE SEQUENCE</scope>
    <source>
        <tissue evidence="18">Leaf</tissue>
    </source>
</reference>
<dbReference type="InterPro" id="IPR000823">
    <property type="entry name" value="Peroxidase_pln"/>
</dbReference>
<evidence type="ECO:0000256" key="9">
    <source>
        <dbReference type="ARBA" id="ARBA00023157"/>
    </source>
</evidence>
<feature type="binding site" description="axial binding residue" evidence="12">
    <location>
        <position position="288"/>
    </location>
    <ligand>
        <name>heme b</name>
        <dbReference type="ChEBI" id="CHEBI:60344"/>
    </ligand>
    <ligandPart>
        <name>Fe</name>
        <dbReference type="ChEBI" id="CHEBI:18248"/>
    </ligandPart>
</feature>
<feature type="binding site" evidence="12">
    <location>
        <position position="161"/>
    </location>
    <ligand>
        <name>Ca(2+)</name>
        <dbReference type="ChEBI" id="CHEBI:29108"/>
        <label>1</label>
    </ligand>
</feature>
<evidence type="ECO:0000256" key="6">
    <source>
        <dbReference type="ARBA" id="ARBA00022729"/>
    </source>
</evidence>
<dbReference type="EMBL" id="JAAIUW010000009">
    <property type="protein sequence ID" value="KAF7815775.1"/>
    <property type="molecule type" value="Genomic_DNA"/>
</dbReference>
<feature type="binding site" evidence="12">
    <location>
        <position position="351"/>
    </location>
    <ligand>
        <name>Ca(2+)</name>
        <dbReference type="ChEBI" id="CHEBI:29108"/>
        <label>2</label>
    </ligand>
</feature>
<dbReference type="InterPro" id="IPR033905">
    <property type="entry name" value="Secretory_peroxidase"/>
</dbReference>
<dbReference type="GO" id="GO:0046872">
    <property type="term" value="F:metal ion binding"/>
    <property type="evidence" value="ECO:0007669"/>
    <property type="project" value="UniProtKB-KW"/>
</dbReference>
<dbReference type="GO" id="GO:0140825">
    <property type="term" value="F:lactoperoxidase activity"/>
    <property type="evidence" value="ECO:0007669"/>
    <property type="project" value="UniProtKB-EC"/>
</dbReference>
<organism evidence="18 19">
    <name type="scientific">Senna tora</name>
    <dbReference type="NCBI Taxonomy" id="362788"/>
    <lineage>
        <taxon>Eukaryota</taxon>
        <taxon>Viridiplantae</taxon>
        <taxon>Streptophyta</taxon>
        <taxon>Embryophyta</taxon>
        <taxon>Tracheophyta</taxon>
        <taxon>Spermatophyta</taxon>
        <taxon>Magnoliopsida</taxon>
        <taxon>eudicotyledons</taxon>
        <taxon>Gunneridae</taxon>
        <taxon>Pentapetalae</taxon>
        <taxon>rosids</taxon>
        <taxon>fabids</taxon>
        <taxon>Fabales</taxon>
        <taxon>Fabaceae</taxon>
        <taxon>Caesalpinioideae</taxon>
        <taxon>Cassia clade</taxon>
        <taxon>Senna</taxon>
    </lineage>
</organism>
<protein>
    <recommendedName>
        <fullName evidence="2">peroxidase</fullName>
        <ecNumber evidence="2">1.11.1.7</ecNumber>
    </recommendedName>
</protein>
<evidence type="ECO:0000256" key="16">
    <source>
        <dbReference type="SAM" id="MobiDB-lite"/>
    </source>
</evidence>
<feature type="disulfide bond" evidence="14">
    <location>
        <begin position="162"/>
        <end position="167"/>
    </location>
</feature>
<feature type="domain" description="Plant heme peroxidase family profile" evidence="17">
    <location>
        <begin position="119"/>
        <end position="424"/>
    </location>
</feature>
<dbReference type="InterPro" id="IPR010255">
    <property type="entry name" value="Haem_peroxidase_sf"/>
</dbReference>
<keyword evidence="5 12" id="KW-0479">Metal-binding</keyword>
<feature type="site" description="Transition state stabilizer" evidence="13">
    <location>
        <position position="156"/>
    </location>
</feature>
<dbReference type="OrthoDB" id="2113341at2759"/>
<feature type="binding site" evidence="12">
    <location>
        <position position="166"/>
    </location>
    <ligand>
        <name>Ca(2+)</name>
        <dbReference type="ChEBI" id="CHEBI:29108"/>
        <label>1</label>
    </ligand>
</feature>
<evidence type="ECO:0000256" key="14">
    <source>
        <dbReference type="PIRSR" id="PIRSR600823-5"/>
    </source>
</evidence>
<feature type="binding site" evidence="12">
    <location>
        <position position="170"/>
    </location>
    <ligand>
        <name>Ca(2+)</name>
        <dbReference type="ChEBI" id="CHEBI:29108"/>
        <label>1</label>
    </ligand>
</feature>
<keyword evidence="12" id="KW-0106">Calcium</keyword>
<dbReference type="InterPro" id="IPR002016">
    <property type="entry name" value="Haem_peroxidase"/>
</dbReference>
<keyword evidence="9 14" id="KW-1015">Disulfide bond</keyword>
<keyword evidence="7" id="KW-0560">Oxidoreductase</keyword>
<dbReference type="PRINTS" id="PR00461">
    <property type="entry name" value="PLPEROXIDASE"/>
</dbReference>
<dbReference type="GO" id="GO:0020037">
    <property type="term" value="F:heme binding"/>
    <property type="evidence" value="ECO:0007669"/>
    <property type="project" value="InterPro"/>
</dbReference>
<evidence type="ECO:0000256" key="10">
    <source>
        <dbReference type="PIRSR" id="PIRSR600823-1"/>
    </source>
</evidence>
<proteinExistence type="inferred from homology"/>
<evidence type="ECO:0000256" key="4">
    <source>
        <dbReference type="ARBA" id="ARBA00022617"/>
    </source>
</evidence>
<evidence type="ECO:0000256" key="12">
    <source>
        <dbReference type="PIRSR" id="PIRSR600823-3"/>
    </source>
</evidence>
<evidence type="ECO:0000313" key="18">
    <source>
        <dbReference type="EMBL" id="KAF7815775.1"/>
    </source>
</evidence>
<dbReference type="Pfam" id="PF00141">
    <property type="entry name" value="peroxidase"/>
    <property type="match status" value="1"/>
</dbReference>
<feature type="active site" description="Proton acceptor" evidence="10">
    <location>
        <position position="160"/>
    </location>
</feature>
<evidence type="ECO:0000256" key="11">
    <source>
        <dbReference type="PIRSR" id="PIRSR600823-2"/>
    </source>
</evidence>
<comment type="similarity">
    <text evidence="15">Belongs to the peroxidase family.</text>
</comment>
<dbReference type="Gene3D" id="1.10.420.10">
    <property type="entry name" value="Peroxidase, domain 2"/>
    <property type="match status" value="1"/>
</dbReference>
<feature type="binding site" evidence="12">
    <location>
        <position position="168"/>
    </location>
    <ligand>
        <name>Ca(2+)</name>
        <dbReference type="ChEBI" id="CHEBI:29108"/>
        <label>1</label>
    </ligand>
</feature>
<evidence type="ECO:0000256" key="5">
    <source>
        <dbReference type="ARBA" id="ARBA00022723"/>
    </source>
</evidence>
<feature type="binding site" evidence="12">
    <location>
        <position position="344"/>
    </location>
    <ligand>
        <name>Ca(2+)</name>
        <dbReference type="ChEBI" id="CHEBI:29108"/>
        <label>2</label>
    </ligand>
</feature>
<keyword evidence="3 18" id="KW-0575">Peroxidase</keyword>
<keyword evidence="6" id="KW-0732">Signal</keyword>
<feature type="binding site" evidence="12">
    <location>
        <position position="346"/>
    </location>
    <ligand>
        <name>Ca(2+)</name>
        <dbReference type="ChEBI" id="CHEBI:29108"/>
        <label>2</label>
    </ligand>
</feature>
<sequence length="424" mass="47863">MARACFVNVMIMFSYLNLITNIPSYYADEQNYLFSHSLFNPGFPRFGSFQDYDDQNQHRPFIQSHPIKEDHDDHHHRHHHDHDHDHDDHHHHHDHDDADEQLHPLEENEKQEKNPKNTLLVEGFYRRTCPNAEQIVANQVAEIVKTNPTAIAALIRLHFHDCFVGGCDASILLDTLEFEEKVEKLSPTNGQLLKGADLIDDIKAKLEEECPGIVSCADTIAFAAIESMTLGGLPPQPKLGGRRDSLSSRAAEAEDNLPFPNWSMDQMLNLFKKKGFNAEDMVALNGAHSVGSAHCNIFNERLYNYSNTGRPDPTLDLVAVDELKKICKPPGSTNVRDNPTVNFDETPTVIDNLLYKNLVEKRKALLETDQAMANDKRTALFVKRMAEDPNLFPVKFGEVMSRMGSLGVLTGKQGEVRTTCRSTT</sequence>
<name>A0A834T677_9FABA</name>
<feature type="binding site" evidence="11">
    <location>
        <position position="258"/>
    </location>
    <ligand>
        <name>substrate</name>
    </ligand>
</feature>
<keyword evidence="8 12" id="KW-0408">Iron</keyword>
<keyword evidence="4" id="KW-0349">Heme</keyword>
<dbReference type="SUPFAM" id="SSF48113">
    <property type="entry name" value="Heme-dependent peroxidases"/>
    <property type="match status" value="1"/>
</dbReference>
<feature type="disulfide bond" evidence="14">
    <location>
        <begin position="216"/>
        <end position="420"/>
    </location>
</feature>
<dbReference type="GO" id="GO:0006979">
    <property type="term" value="P:response to oxidative stress"/>
    <property type="evidence" value="ECO:0007669"/>
    <property type="project" value="InterPro"/>
</dbReference>
<feature type="binding site" evidence="12">
    <location>
        <position position="183"/>
    </location>
    <ligand>
        <name>Ca(2+)</name>
        <dbReference type="ChEBI" id="CHEBI:29108"/>
        <label>1</label>
    </ligand>
</feature>
<evidence type="ECO:0000256" key="3">
    <source>
        <dbReference type="ARBA" id="ARBA00022559"/>
    </source>
</evidence>
<evidence type="ECO:0000259" key="17">
    <source>
        <dbReference type="PROSITE" id="PS50873"/>
    </source>
</evidence>
<comment type="caution">
    <text evidence="18">The sequence shown here is derived from an EMBL/GenBank/DDBJ whole genome shotgun (WGS) entry which is preliminary data.</text>
</comment>
<feature type="compositionally biased region" description="Basic and acidic residues" evidence="16">
    <location>
        <begin position="82"/>
        <end position="99"/>
    </location>
</feature>
<feature type="disulfide bond" evidence="14">
    <location>
        <begin position="295"/>
        <end position="327"/>
    </location>
</feature>
<accession>A0A834T677</accession>
<evidence type="ECO:0000256" key="13">
    <source>
        <dbReference type="PIRSR" id="PIRSR600823-4"/>
    </source>
</evidence>
<evidence type="ECO:0000256" key="1">
    <source>
        <dbReference type="ARBA" id="ARBA00000189"/>
    </source>
</evidence>
<dbReference type="EC" id="1.11.1.7" evidence="2"/>
<keyword evidence="19" id="KW-1185">Reference proteome</keyword>
<comment type="cofactor">
    <cofactor evidence="12">
        <name>heme b</name>
        <dbReference type="ChEBI" id="CHEBI:60344"/>
    </cofactor>
    <text evidence="12">Binds 1 heme b (iron(II)-protoporphyrin IX) group per subunit.</text>
</comment>
<feature type="region of interest" description="Disordered" evidence="16">
    <location>
        <begin position="66"/>
        <end position="99"/>
    </location>
</feature>
<dbReference type="CDD" id="cd00693">
    <property type="entry name" value="secretory_peroxidase"/>
    <property type="match status" value="1"/>
</dbReference>
<feature type="binding site" evidence="12">
    <location>
        <position position="164"/>
    </location>
    <ligand>
        <name>Ca(2+)</name>
        <dbReference type="ChEBI" id="CHEBI:29108"/>
        <label>1</label>
    </ligand>
</feature>
<dbReference type="AlphaFoldDB" id="A0A834T677"/>
<gene>
    <name evidence="18" type="ORF">G2W53_029744</name>
</gene>
<evidence type="ECO:0000256" key="2">
    <source>
        <dbReference type="ARBA" id="ARBA00012313"/>
    </source>
</evidence>
<comment type="catalytic activity">
    <reaction evidence="1">
        <text>2 a phenolic donor + H2O2 = 2 a phenolic radical donor + 2 H2O</text>
        <dbReference type="Rhea" id="RHEA:56136"/>
        <dbReference type="ChEBI" id="CHEBI:15377"/>
        <dbReference type="ChEBI" id="CHEBI:16240"/>
        <dbReference type="ChEBI" id="CHEBI:139520"/>
        <dbReference type="ChEBI" id="CHEBI:139521"/>
        <dbReference type="EC" id="1.11.1.7"/>
    </reaction>
</comment>